<evidence type="ECO:0000313" key="17">
    <source>
        <dbReference type="Proteomes" id="UP000189274"/>
    </source>
</evidence>
<feature type="compositionally biased region" description="Acidic residues" evidence="11">
    <location>
        <begin position="96"/>
        <end position="109"/>
    </location>
</feature>
<reference evidence="13" key="2">
    <citation type="submission" date="2014-08" db="EMBL/GenBank/DDBJ databases">
        <title>Exploiting Issatchenkia orientalis SD108 for Succinic Acid Production.</title>
        <authorList>
            <person name="Xiao H."/>
            <person name="Shao Z."/>
            <person name="Jiang Y."/>
            <person name="Dole S."/>
            <person name="Zhao H."/>
        </authorList>
    </citation>
    <scope>NUCLEOTIDE SEQUENCE [LARGE SCALE GENOMIC DNA]</scope>
    <source>
        <strain evidence="13">SD108</strain>
    </source>
</reference>
<evidence type="ECO:0000256" key="9">
    <source>
        <dbReference type="ARBA" id="ARBA00023242"/>
    </source>
</evidence>
<dbReference type="Proteomes" id="UP000249293">
    <property type="component" value="Chromosome 3"/>
</dbReference>
<evidence type="ECO:0000256" key="2">
    <source>
        <dbReference type="ARBA" id="ARBA00004123"/>
    </source>
</evidence>
<dbReference type="EMBL" id="NHMM01000001">
    <property type="protein sequence ID" value="OUT24013.1"/>
    <property type="molecule type" value="Genomic_DNA"/>
</dbReference>
<proteinExistence type="inferred from homology"/>
<dbReference type="EMBL" id="JQFK01000002">
    <property type="protein sequence ID" value="KGK40513.1"/>
    <property type="molecule type" value="Genomic_DNA"/>
</dbReference>
<dbReference type="Proteomes" id="UP000189274">
    <property type="component" value="Unassembled WGS sequence"/>
</dbReference>
<gene>
    <name evidence="14" type="ORF">BOH78_1769</name>
    <name evidence="12" type="ORF">C5L36_0C03800</name>
    <name evidence="15" type="ORF">CAS74_000395</name>
    <name evidence="13" type="ORF">JL09_g331</name>
</gene>
<dbReference type="Proteomes" id="UP000029867">
    <property type="component" value="Unassembled WGS sequence"/>
</dbReference>
<dbReference type="OrthoDB" id="445983at2759"/>
<keyword evidence="19" id="KW-1185">Reference proteome</keyword>
<reference evidence="12 19" key="6">
    <citation type="submission" date="2018-06" db="EMBL/GenBank/DDBJ databases">
        <title>Population genomics shows no distinction between pathogenic Candida krusei and environmental Pichia kudriavzevii: One species, four names.</title>
        <authorList>
            <person name="Douglass A.P."/>
            <person name="Offei B."/>
            <person name="Braun-Galleani S."/>
            <person name="Coughlan A.Y."/>
            <person name="Martos A."/>
            <person name="Ortiz-Merino R.A."/>
            <person name="Byrne K.P."/>
            <person name="Wolfe K.H."/>
        </authorList>
    </citation>
    <scope>NUCLEOTIDE SEQUENCE [LARGE SCALE GENOMIC DNA]</scope>
    <source>
        <strain evidence="12 19">CBS573</strain>
    </source>
</reference>
<comment type="similarity">
    <text evidence="3 10">Belongs to the ELOF1 family.</text>
</comment>
<keyword evidence="7 10" id="KW-0805">Transcription regulation</keyword>
<dbReference type="Proteomes" id="UP000195871">
    <property type="component" value="Unassembled WGS sequence"/>
</dbReference>
<dbReference type="Gene3D" id="2.20.25.190">
    <property type="match status" value="1"/>
</dbReference>
<keyword evidence="14" id="KW-0648">Protein biosynthesis</keyword>
<keyword evidence="14" id="KW-0251">Elongation factor</keyword>
<dbReference type="EMBL" id="MQVM01000006">
    <property type="protein sequence ID" value="ONH75550.1"/>
    <property type="molecule type" value="Genomic_DNA"/>
</dbReference>
<organism evidence="13 16">
    <name type="scientific">Pichia kudriavzevii</name>
    <name type="common">Yeast</name>
    <name type="synonym">Issatchenkia orientalis</name>
    <dbReference type="NCBI Taxonomy" id="4909"/>
    <lineage>
        <taxon>Eukaryota</taxon>
        <taxon>Fungi</taxon>
        <taxon>Dikarya</taxon>
        <taxon>Ascomycota</taxon>
        <taxon>Saccharomycotina</taxon>
        <taxon>Pichiomycetes</taxon>
        <taxon>Pichiales</taxon>
        <taxon>Pichiaceae</taxon>
        <taxon>Pichia</taxon>
    </lineage>
</organism>
<reference evidence="14" key="4">
    <citation type="submission" date="2017-01" db="EMBL/GenBank/DDBJ databases">
        <authorList>
            <person name="Mah S.A."/>
            <person name="Swanson W.J."/>
            <person name="Moy G.W."/>
            <person name="Vacquier V.D."/>
        </authorList>
    </citation>
    <scope>NUCLEOTIDE SEQUENCE [LARGE SCALE GENOMIC DNA]</scope>
    <source>
        <strain evidence="14">129</strain>
    </source>
</reference>
<dbReference type="PANTHER" id="PTHR20934:SF0">
    <property type="entry name" value="TRANSCRIPTION ELONGATION FACTOR 1 HOMOLOG"/>
    <property type="match status" value="1"/>
</dbReference>
<keyword evidence="8 10" id="KW-0804">Transcription</keyword>
<evidence type="ECO:0000256" key="4">
    <source>
        <dbReference type="ARBA" id="ARBA00022723"/>
    </source>
</evidence>
<dbReference type="VEuPathDB" id="FungiDB:C5L36_0C03800"/>
<sequence length="129" mass="14682">MGKRKSSAKPVKKIKQRLDTQFTCLFCNHEKAINCTIDKKSSIGTLNCKICGQSFQTAINSLSEPIDIYSNWIDACEAVAEEEAKRVQHNNGYNVNDDDYENDDDDEDDERKPSIKSRPAKVEDDEDDF</sequence>
<dbReference type="GO" id="GO:0003746">
    <property type="term" value="F:translation elongation factor activity"/>
    <property type="evidence" value="ECO:0007669"/>
    <property type="project" value="UniProtKB-KW"/>
</dbReference>
<dbReference type="GO" id="GO:0045815">
    <property type="term" value="P:transcription initiation-coupled chromatin remodeling"/>
    <property type="evidence" value="ECO:0007669"/>
    <property type="project" value="EnsemblFungi"/>
</dbReference>
<dbReference type="InterPro" id="IPR038567">
    <property type="entry name" value="T_Elf1_sf"/>
</dbReference>
<dbReference type="InterPro" id="IPR007808">
    <property type="entry name" value="Elf1"/>
</dbReference>
<dbReference type="GO" id="GO:0008023">
    <property type="term" value="C:transcription elongation factor complex"/>
    <property type="evidence" value="ECO:0007669"/>
    <property type="project" value="EnsemblFungi"/>
</dbReference>
<dbReference type="STRING" id="4909.A0A099P635"/>
<reference evidence="15 18" key="5">
    <citation type="submission" date="2017-05" db="EMBL/GenBank/DDBJ databases">
        <title>The Genome Sequence of Candida krusei Ckrusei653.</title>
        <authorList>
            <person name="Cuomo C."/>
            <person name="Forche A."/>
            <person name="Young S."/>
            <person name="Abouelleil A."/>
            <person name="Cao P."/>
            <person name="Chapman S."/>
            <person name="Cusick C."/>
            <person name="Shea T."/>
            <person name="Nusbaum C."/>
            <person name="Birren B."/>
        </authorList>
    </citation>
    <scope>NUCLEOTIDE SEQUENCE [LARGE SCALE GENOMIC DNA]</scope>
    <source>
        <strain evidence="15 18">Ckrusei653</strain>
    </source>
</reference>
<evidence type="ECO:0000256" key="3">
    <source>
        <dbReference type="ARBA" id="ARBA00009730"/>
    </source>
</evidence>
<evidence type="ECO:0000256" key="6">
    <source>
        <dbReference type="ARBA" id="ARBA00022833"/>
    </source>
</evidence>
<dbReference type="GO" id="GO:0008270">
    <property type="term" value="F:zinc ion binding"/>
    <property type="evidence" value="ECO:0007669"/>
    <property type="project" value="UniProtKB-KW"/>
</dbReference>
<evidence type="ECO:0000256" key="5">
    <source>
        <dbReference type="ARBA" id="ARBA00022771"/>
    </source>
</evidence>
<feature type="region of interest" description="Disordered" evidence="11">
    <location>
        <begin position="87"/>
        <end position="129"/>
    </location>
</feature>
<evidence type="ECO:0000313" key="18">
    <source>
        <dbReference type="Proteomes" id="UP000195871"/>
    </source>
</evidence>
<evidence type="ECO:0000256" key="10">
    <source>
        <dbReference type="RuleBase" id="RU364033"/>
    </source>
</evidence>
<name>A0A099P635_PICKU</name>
<evidence type="ECO:0000313" key="19">
    <source>
        <dbReference type="Proteomes" id="UP000249293"/>
    </source>
</evidence>
<evidence type="ECO:0000313" key="14">
    <source>
        <dbReference type="EMBL" id="ONH75550.1"/>
    </source>
</evidence>
<comment type="function">
    <text evidence="1 10">Transcription elongation factor implicated in the maintenance of proper chromatin structure in actively transcribed regions.</text>
</comment>
<accession>A0A099P635</accession>
<dbReference type="PANTHER" id="PTHR20934">
    <property type="entry name" value="TRANSCRIPTION ELONGATION FACTOR 1 HOMOLOG"/>
    <property type="match status" value="1"/>
</dbReference>
<dbReference type="AlphaFoldDB" id="A0A099P635"/>
<reference evidence="17" key="3">
    <citation type="journal article" date="2017" name="Genome Announc.">
        <title>Genome sequences of Cyberlindnera fabianii 65, Pichia kudriavzevii 129, and Saccharomyces cerevisiae 131 isolated from fermented masau fruits in Zimbabwe.</title>
        <authorList>
            <person name="van Rijswijck I.M.H."/>
            <person name="Derks M.F.L."/>
            <person name="Abee T."/>
            <person name="de Ridder D."/>
            <person name="Smid E.J."/>
        </authorList>
    </citation>
    <scope>NUCLEOTIDE SEQUENCE [LARGE SCALE GENOMIC DNA]</scope>
    <source>
        <strain evidence="17">129</strain>
    </source>
</reference>
<dbReference type="GO" id="GO:0006368">
    <property type="term" value="P:transcription elongation by RNA polymerase II"/>
    <property type="evidence" value="ECO:0007669"/>
    <property type="project" value="EnsemblFungi"/>
</dbReference>
<evidence type="ECO:0000256" key="1">
    <source>
        <dbReference type="ARBA" id="ARBA00003357"/>
    </source>
</evidence>
<evidence type="ECO:0000313" key="13">
    <source>
        <dbReference type="EMBL" id="KGK40513.1"/>
    </source>
</evidence>
<comment type="subcellular location">
    <subcellularLocation>
        <location evidence="2 10">Nucleus</location>
    </subcellularLocation>
</comment>
<protein>
    <recommendedName>
        <fullName evidence="10">Transcription elongation factor 1 homolog</fullName>
    </recommendedName>
</protein>
<dbReference type="FunFam" id="2.20.25.190:FF:000001">
    <property type="entry name" value="Transcription elongation factor 1 homolog"/>
    <property type="match status" value="1"/>
</dbReference>
<evidence type="ECO:0000313" key="12">
    <source>
        <dbReference type="EMBL" id="AWU76443.1"/>
    </source>
</evidence>
<dbReference type="Pfam" id="PF05129">
    <property type="entry name" value="Zn_ribbon_Elf1"/>
    <property type="match status" value="1"/>
</dbReference>
<dbReference type="SUPFAM" id="SSF57783">
    <property type="entry name" value="Zinc beta-ribbon"/>
    <property type="match status" value="1"/>
</dbReference>
<keyword evidence="4 10" id="KW-0479">Metal-binding</keyword>
<dbReference type="eggNOG" id="KOG3214">
    <property type="taxonomic scope" value="Eukaryota"/>
</dbReference>
<keyword evidence="9 10" id="KW-0539">Nucleus</keyword>
<evidence type="ECO:0000313" key="15">
    <source>
        <dbReference type="EMBL" id="OUT24013.1"/>
    </source>
</evidence>
<evidence type="ECO:0000256" key="7">
    <source>
        <dbReference type="ARBA" id="ARBA00023015"/>
    </source>
</evidence>
<keyword evidence="5 10" id="KW-0863">Zinc-finger</keyword>
<keyword evidence="6 10" id="KW-0862">Zinc</keyword>
<reference evidence="16" key="1">
    <citation type="journal article" date="2014" name="Microb. Cell Fact.">
        <title>Exploiting Issatchenkia orientalis SD108 for succinic acid production.</title>
        <authorList>
            <person name="Xiao H."/>
            <person name="Shao Z."/>
            <person name="Jiang Y."/>
            <person name="Dole S."/>
            <person name="Zhao H."/>
        </authorList>
    </citation>
    <scope>NUCLEOTIDE SEQUENCE [LARGE SCALE GENOMIC DNA]</scope>
    <source>
        <strain evidence="16">SD108</strain>
    </source>
</reference>
<evidence type="ECO:0000313" key="16">
    <source>
        <dbReference type="Proteomes" id="UP000029867"/>
    </source>
</evidence>
<evidence type="ECO:0000256" key="11">
    <source>
        <dbReference type="SAM" id="MobiDB-lite"/>
    </source>
</evidence>
<dbReference type="GO" id="GO:0000993">
    <property type="term" value="F:RNA polymerase II complex binding"/>
    <property type="evidence" value="ECO:0007669"/>
    <property type="project" value="EnsemblFungi"/>
</dbReference>
<evidence type="ECO:0000256" key="8">
    <source>
        <dbReference type="ARBA" id="ARBA00023163"/>
    </source>
</evidence>
<dbReference type="EMBL" id="CP028775">
    <property type="protein sequence ID" value="AWU76443.1"/>
    <property type="molecule type" value="Genomic_DNA"/>
</dbReference>
<dbReference type="HOGENOM" id="CLU_105983_2_2_1"/>